<dbReference type="EMBL" id="SNYH01000007">
    <property type="protein sequence ID" value="TDQ21938.1"/>
    <property type="molecule type" value="Genomic_DNA"/>
</dbReference>
<proteinExistence type="inferred from homology"/>
<dbReference type="RefSeq" id="WP_133538012.1">
    <property type="nucleotide sequence ID" value="NZ_SNYH01000007.1"/>
</dbReference>
<dbReference type="GO" id="GO:0015288">
    <property type="term" value="F:porin activity"/>
    <property type="evidence" value="ECO:0007669"/>
    <property type="project" value="TreeGrafter"/>
</dbReference>
<accession>A0A4R6TDK0</accession>
<dbReference type="GO" id="GO:1990281">
    <property type="term" value="C:efflux pump complex"/>
    <property type="evidence" value="ECO:0007669"/>
    <property type="project" value="TreeGrafter"/>
</dbReference>
<feature type="coiled-coil region" evidence="8">
    <location>
        <begin position="365"/>
        <end position="410"/>
    </location>
</feature>
<evidence type="ECO:0000256" key="8">
    <source>
        <dbReference type="SAM" id="Coils"/>
    </source>
</evidence>
<dbReference type="Pfam" id="PF02321">
    <property type="entry name" value="OEP"/>
    <property type="match status" value="2"/>
</dbReference>
<feature type="coiled-coil region" evidence="8">
    <location>
        <begin position="183"/>
        <end position="241"/>
    </location>
</feature>
<protein>
    <submittedName>
        <fullName evidence="9">Outer membrane protein TolC</fullName>
    </submittedName>
</protein>
<keyword evidence="7" id="KW-0998">Cell outer membrane</keyword>
<evidence type="ECO:0000256" key="3">
    <source>
        <dbReference type="ARBA" id="ARBA00022448"/>
    </source>
</evidence>
<reference evidence="9 10" key="1">
    <citation type="submission" date="2019-03" db="EMBL/GenBank/DDBJ databases">
        <title>Genomic Encyclopedia of Type Strains, Phase III (KMG-III): the genomes of soil and plant-associated and newly described type strains.</title>
        <authorList>
            <person name="Whitman W."/>
        </authorList>
    </citation>
    <scope>NUCLEOTIDE SEQUENCE [LARGE SCALE GENOMIC DNA]</scope>
    <source>
        <strain evidence="9 10">CECT 8283</strain>
    </source>
</reference>
<evidence type="ECO:0000256" key="1">
    <source>
        <dbReference type="ARBA" id="ARBA00004442"/>
    </source>
</evidence>
<keyword evidence="8" id="KW-0175">Coiled coil</keyword>
<evidence type="ECO:0000256" key="5">
    <source>
        <dbReference type="ARBA" id="ARBA00022692"/>
    </source>
</evidence>
<keyword evidence="6" id="KW-0472">Membrane</keyword>
<dbReference type="PANTHER" id="PTHR30026">
    <property type="entry name" value="OUTER MEMBRANE PROTEIN TOLC"/>
    <property type="match status" value="1"/>
</dbReference>
<evidence type="ECO:0000256" key="4">
    <source>
        <dbReference type="ARBA" id="ARBA00022452"/>
    </source>
</evidence>
<sequence length="472" mass="53704">MRKYIYSVFVFFFIGSIIAQEQEKEMSLSMQEAIDYAIKNSYENKVSLNNIEVAKKKKWETTTIGLPQINGKVDYQNWLKQQVSLLPAAAFDNTQSTIDVVEDYFDGVTRNGKEVTSPTGFIPLRFGTKQTMNASVTLTQLLFDGSYLVGLQSAKTYLKISEQAKNKTELSTREAIVNAYGNVLVTEKTIEILERNKKVLQKNLDETQKTYDNGLTELENVEQLQITLGNVESNLRNAERLKEIAYQMLNISLGNPIDVKLTLTSTLDNLVVENTDLSLLSTQFNIDNHIDFKIAQNDRESKRLLMKFEQSKALPSLSAFINYGANANSDDFNFFNSDQKWFDYSLFGVSLNIPIFSSFGRSSRTAQAKIELENADIRLEEAKQKLNLQVKTAKSEYQLVIENYETAKKNLALAERIEKKQQVKFFEGISSSFDLLQAQNQLYTQQNNYVQSMLNVIAKKAQLENALNIPLK</sequence>
<dbReference type="InterPro" id="IPR003423">
    <property type="entry name" value="OMP_efflux"/>
</dbReference>
<dbReference type="GO" id="GO:0009279">
    <property type="term" value="C:cell outer membrane"/>
    <property type="evidence" value="ECO:0007669"/>
    <property type="project" value="UniProtKB-SubCell"/>
</dbReference>
<comment type="subcellular location">
    <subcellularLocation>
        <location evidence="1">Cell outer membrane</location>
    </subcellularLocation>
</comment>
<keyword evidence="5" id="KW-0812">Transmembrane</keyword>
<dbReference type="OrthoDB" id="367883at2"/>
<comment type="caution">
    <text evidence="9">The sequence shown here is derived from an EMBL/GenBank/DDBJ whole genome shotgun (WGS) entry which is preliminary data.</text>
</comment>
<dbReference type="SUPFAM" id="SSF56954">
    <property type="entry name" value="Outer membrane efflux proteins (OEP)"/>
    <property type="match status" value="1"/>
</dbReference>
<evidence type="ECO:0000313" key="10">
    <source>
        <dbReference type="Proteomes" id="UP000295390"/>
    </source>
</evidence>
<dbReference type="AlphaFoldDB" id="A0A4R6TDK0"/>
<keyword evidence="10" id="KW-1185">Reference proteome</keyword>
<evidence type="ECO:0000256" key="6">
    <source>
        <dbReference type="ARBA" id="ARBA00023136"/>
    </source>
</evidence>
<keyword evidence="4" id="KW-1134">Transmembrane beta strand</keyword>
<dbReference type="PANTHER" id="PTHR30026:SF20">
    <property type="entry name" value="OUTER MEMBRANE PROTEIN TOLC"/>
    <property type="match status" value="1"/>
</dbReference>
<dbReference type="Proteomes" id="UP000295390">
    <property type="component" value="Unassembled WGS sequence"/>
</dbReference>
<gene>
    <name evidence="9" type="ORF">DFQ07_3034</name>
</gene>
<dbReference type="Gene3D" id="1.20.1600.10">
    <property type="entry name" value="Outer membrane efflux proteins (OEP)"/>
    <property type="match status" value="1"/>
</dbReference>
<organism evidence="9 10">
    <name type="scientific">Tenacibaculum caenipelagi</name>
    <dbReference type="NCBI Taxonomy" id="1325435"/>
    <lineage>
        <taxon>Bacteria</taxon>
        <taxon>Pseudomonadati</taxon>
        <taxon>Bacteroidota</taxon>
        <taxon>Flavobacteriia</taxon>
        <taxon>Flavobacteriales</taxon>
        <taxon>Flavobacteriaceae</taxon>
        <taxon>Tenacibaculum</taxon>
    </lineage>
</organism>
<evidence type="ECO:0000256" key="2">
    <source>
        <dbReference type="ARBA" id="ARBA00007613"/>
    </source>
</evidence>
<evidence type="ECO:0000256" key="7">
    <source>
        <dbReference type="ARBA" id="ARBA00023237"/>
    </source>
</evidence>
<dbReference type="GO" id="GO:0015562">
    <property type="term" value="F:efflux transmembrane transporter activity"/>
    <property type="evidence" value="ECO:0007669"/>
    <property type="project" value="InterPro"/>
</dbReference>
<comment type="similarity">
    <text evidence="2">Belongs to the outer membrane factor (OMF) (TC 1.B.17) family.</text>
</comment>
<name>A0A4R6TDK0_9FLAO</name>
<dbReference type="InterPro" id="IPR051906">
    <property type="entry name" value="TolC-like"/>
</dbReference>
<keyword evidence="3" id="KW-0813">Transport</keyword>
<evidence type="ECO:0000313" key="9">
    <source>
        <dbReference type="EMBL" id="TDQ21938.1"/>
    </source>
</evidence>